<reference evidence="3 4" key="1">
    <citation type="submission" date="2019-02" db="EMBL/GenBank/DDBJ databases">
        <title>Deep-cultivation of Planctomycetes and their phenomic and genomic characterization uncovers novel biology.</title>
        <authorList>
            <person name="Wiegand S."/>
            <person name="Jogler M."/>
            <person name="Boedeker C."/>
            <person name="Pinto D."/>
            <person name="Vollmers J."/>
            <person name="Rivas-Marin E."/>
            <person name="Kohn T."/>
            <person name="Peeters S.H."/>
            <person name="Heuer A."/>
            <person name="Rast P."/>
            <person name="Oberbeckmann S."/>
            <person name="Bunk B."/>
            <person name="Jeske O."/>
            <person name="Meyerdierks A."/>
            <person name="Storesund J.E."/>
            <person name="Kallscheuer N."/>
            <person name="Luecker S."/>
            <person name="Lage O.M."/>
            <person name="Pohl T."/>
            <person name="Merkel B.J."/>
            <person name="Hornburger P."/>
            <person name="Mueller R.-W."/>
            <person name="Bruemmer F."/>
            <person name="Labrenz M."/>
            <person name="Spormann A.M."/>
            <person name="Op den Camp H."/>
            <person name="Overmann J."/>
            <person name="Amann R."/>
            <person name="Jetten M.S.M."/>
            <person name="Mascher T."/>
            <person name="Medema M.H."/>
            <person name="Devos D.P."/>
            <person name="Kaster A.-K."/>
            <person name="Ovreas L."/>
            <person name="Rohde M."/>
            <person name="Galperin M.Y."/>
            <person name="Jogler C."/>
        </authorList>
    </citation>
    <scope>NUCLEOTIDE SEQUENCE [LARGE SCALE GENOMIC DNA]</scope>
    <source>
        <strain evidence="3 4">Poly30</strain>
    </source>
</reference>
<sequence>MTSTSTGPEKSVPKIEVPRERFELSCGATLLVHRRAGAPVTAVRIHIRGGPGLDPDGKEGVAYMAGAFADQGTETKSDEAIALLLEPEGGGIQGDAMGLSGAVAGSSWGLLVDVLGEVMATASYPDARVATHLERLRTRLAVEAEDPRAQGGILFKKLIYGADHFLGRSAYGTLESASVITAGDMRAHRAANWCGKRAVIAVVGDVDPVEVRDRAEIAFAKVPAGTPYERTEPTFPPVEPRRAAFERERNQVHVYLGHLGIKRDDPDYVALAVMDHVLGTGPGFTNRITQKLRDQMGLAYTVHADIHGSAGLLPGMFRAYIGTSPEHVQTAVDGFLAEMRTIRDEPVPQEELGVAKSYLVGSFSMGFERASRRASYLISAELHGFPEDHLERLPAEFAAVTPEDIQRAAQKHLMPDACSIALSGPKVELA</sequence>
<gene>
    <name evidence="3" type="ORF">Poly30_49880</name>
</gene>
<evidence type="ECO:0000256" key="1">
    <source>
        <dbReference type="ARBA" id="ARBA00007261"/>
    </source>
</evidence>
<evidence type="ECO:0000313" key="3">
    <source>
        <dbReference type="EMBL" id="QDV09430.1"/>
    </source>
</evidence>
<dbReference type="InterPro" id="IPR007863">
    <property type="entry name" value="Peptidase_M16_C"/>
</dbReference>
<comment type="similarity">
    <text evidence="1">Belongs to the peptidase M16 family.</text>
</comment>
<name>A0A518EZA9_9BACT</name>
<proteinExistence type="inferred from homology"/>
<feature type="domain" description="Peptidase M16 C-terminal" evidence="2">
    <location>
        <begin position="180"/>
        <end position="357"/>
    </location>
</feature>
<dbReference type="Pfam" id="PF05193">
    <property type="entry name" value="Peptidase_M16_C"/>
    <property type="match status" value="1"/>
</dbReference>
<evidence type="ECO:0000259" key="2">
    <source>
        <dbReference type="Pfam" id="PF05193"/>
    </source>
</evidence>
<dbReference type="GO" id="GO:0046872">
    <property type="term" value="F:metal ion binding"/>
    <property type="evidence" value="ECO:0007669"/>
    <property type="project" value="InterPro"/>
</dbReference>
<dbReference type="SUPFAM" id="SSF63411">
    <property type="entry name" value="LuxS/MPP-like metallohydrolase"/>
    <property type="match status" value="2"/>
</dbReference>
<dbReference type="PANTHER" id="PTHR11851:SF49">
    <property type="entry name" value="MITOCHONDRIAL-PROCESSING PEPTIDASE SUBUNIT ALPHA"/>
    <property type="match status" value="1"/>
</dbReference>
<organism evidence="3 4">
    <name type="scientific">Saltatorellus ferox</name>
    <dbReference type="NCBI Taxonomy" id="2528018"/>
    <lineage>
        <taxon>Bacteria</taxon>
        <taxon>Pseudomonadati</taxon>
        <taxon>Planctomycetota</taxon>
        <taxon>Planctomycetia</taxon>
        <taxon>Planctomycetia incertae sedis</taxon>
        <taxon>Saltatorellus</taxon>
    </lineage>
</organism>
<dbReference type="InterPro" id="IPR011249">
    <property type="entry name" value="Metalloenz_LuxS/M16"/>
</dbReference>
<evidence type="ECO:0000313" key="4">
    <source>
        <dbReference type="Proteomes" id="UP000320390"/>
    </source>
</evidence>
<dbReference type="PANTHER" id="PTHR11851">
    <property type="entry name" value="METALLOPROTEASE"/>
    <property type="match status" value="1"/>
</dbReference>
<dbReference type="Proteomes" id="UP000320390">
    <property type="component" value="Chromosome"/>
</dbReference>
<dbReference type="EMBL" id="CP036434">
    <property type="protein sequence ID" value="QDV09430.1"/>
    <property type="molecule type" value="Genomic_DNA"/>
</dbReference>
<keyword evidence="4" id="KW-1185">Reference proteome</keyword>
<dbReference type="InterPro" id="IPR050361">
    <property type="entry name" value="MPP/UQCRC_Complex"/>
</dbReference>
<dbReference type="OrthoDB" id="9811314at2"/>
<dbReference type="Gene3D" id="3.30.830.10">
    <property type="entry name" value="Metalloenzyme, LuxS/M16 peptidase-like"/>
    <property type="match status" value="2"/>
</dbReference>
<dbReference type="RefSeq" id="WP_145203769.1">
    <property type="nucleotide sequence ID" value="NZ_CP036434.1"/>
</dbReference>
<accession>A0A518EZA9</accession>
<dbReference type="AlphaFoldDB" id="A0A518EZA9"/>
<protein>
    <submittedName>
        <fullName evidence="3">Peptidase M16 inactive domain protein</fullName>
    </submittedName>
</protein>